<evidence type="ECO:0000256" key="5">
    <source>
        <dbReference type="ARBA" id="ARBA00023004"/>
    </source>
</evidence>
<dbReference type="PROSITE" id="PS00086">
    <property type="entry name" value="CYTOCHROME_P450"/>
    <property type="match status" value="1"/>
</dbReference>
<comment type="caution">
    <text evidence="8">The sequence shown here is derived from an EMBL/GenBank/DDBJ whole genome shotgun (WGS) entry which is preliminary data.</text>
</comment>
<keyword evidence="9" id="KW-1185">Reference proteome</keyword>
<comment type="similarity">
    <text evidence="1 7">Belongs to the cytochrome P450 family.</text>
</comment>
<dbReference type="InterPro" id="IPR017972">
    <property type="entry name" value="Cyt_P450_CS"/>
</dbReference>
<dbReference type="PANTHER" id="PTHR47944:SF16">
    <property type="entry name" value="CYTOCHROME P450 FAMILY 1 SUBFAMILY A POLYPEPTIDE 1"/>
    <property type="match status" value="1"/>
</dbReference>
<keyword evidence="7" id="KW-0503">Monooxygenase</keyword>
<name>A0A9D4VG52_ADICA</name>
<dbReference type="PRINTS" id="PR00463">
    <property type="entry name" value="EP450I"/>
</dbReference>
<comment type="cofactor">
    <cofactor evidence="6">
        <name>heme</name>
        <dbReference type="ChEBI" id="CHEBI:30413"/>
    </cofactor>
</comment>
<dbReference type="OrthoDB" id="1055148at2759"/>
<dbReference type="Pfam" id="PF00067">
    <property type="entry name" value="p450"/>
    <property type="match status" value="1"/>
</dbReference>
<evidence type="ECO:0008006" key="10">
    <source>
        <dbReference type="Google" id="ProtNLM"/>
    </source>
</evidence>
<dbReference type="InterPro" id="IPR001128">
    <property type="entry name" value="Cyt_P450"/>
</dbReference>
<evidence type="ECO:0000313" key="9">
    <source>
        <dbReference type="Proteomes" id="UP000886520"/>
    </source>
</evidence>
<dbReference type="GO" id="GO:0020037">
    <property type="term" value="F:heme binding"/>
    <property type="evidence" value="ECO:0007669"/>
    <property type="project" value="InterPro"/>
</dbReference>
<evidence type="ECO:0000256" key="2">
    <source>
        <dbReference type="ARBA" id="ARBA00022617"/>
    </source>
</evidence>
<dbReference type="InterPro" id="IPR002401">
    <property type="entry name" value="Cyt_P450_E_grp-I"/>
</dbReference>
<evidence type="ECO:0000256" key="4">
    <source>
        <dbReference type="ARBA" id="ARBA00023002"/>
    </source>
</evidence>
<keyword evidence="2 6" id="KW-0349">Heme</keyword>
<keyword evidence="3 6" id="KW-0479">Metal-binding</keyword>
<dbReference type="GO" id="GO:0005506">
    <property type="term" value="F:iron ion binding"/>
    <property type="evidence" value="ECO:0007669"/>
    <property type="project" value="InterPro"/>
</dbReference>
<dbReference type="EMBL" id="JABFUD020000001">
    <property type="protein sequence ID" value="KAI5085011.1"/>
    <property type="molecule type" value="Genomic_DNA"/>
</dbReference>
<dbReference type="Gene3D" id="1.10.630.10">
    <property type="entry name" value="Cytochrome P450"/>
    <property type="match status" value="1"/>
</dbReference>
<evidence type="ECO:0000256" key="7">
    <source>
        <dbReference type="RuleBase" id="RU000461"/>
    </source>
</evidence>
<feature type="binding site" description="axial binding residue" evidence="6">
    <location>
        <position position="464"/>
    </location>
    <ligand>
        <name>heme</name>
        <dbReference type="ChEBI" id="CHEBI:30413"/>
    </ligand>
    <ligandPart>
        <name>Fe</name>
        <dbReference type="ChEBI" id="CHEBI:18248"/>
    </ligandPart>
</feature>
<dbReference type="PANTHER" id="PTHR47944">
    <property type="entry name" value="CYTOCHROME P450 98A9"/>
    <property type="match status" value="1"/>
</dbReference>
<organism evidence="8 9">
    <name type="scientific">Adiantum capillus-veneris</name>
    <name type="common">Maidenhair fern</name>
    <dbReference type="NCBI Taxonomy" id="13818"/>
    <lineage>
        <taxon>Eukaryota</taxon>
        <taxon>Viridiplantae</taxon>
        <taxon>Streptophyta</taxon>
        <taxon>Embryophyta</taxon>
        <taxon>Tracheophyta</taxon>
        <taxon>Polypodiopsida</taxon>
        <taxon>Polypodiidae</taxon>
        <taxon>Polypodiales</taxon>
        <taxon>Pteridineae</taxon>
        <taxon>Pteridaceae</taxon>
        <taxon>Vittarioideae</taxon>
        <taxon>Adiantum</taxon>
    </lineage>
</organism>
<evidence type="ECO:0000256" key="6">
    <source>
        <dbReference type="PIRSR" id="PIRSR602401-1"/>
    </source>
</evidence>
<keyword evidence="5 6" id="KW-0408">Iron</keyword>
<accession>A0A9D4VG52</accession>
<dbReference type="Proteomes" id="UP000886520">
    <property type="component" value="Chromosome 1"/>
</dbReference>
<dbReference type="PRINTS" id="PR00385">
    <property type="entry name" value="P450"/>
</dbReference>
<dbReference type="CDD" id="cd20618">
    <property type="entry name" value="CYP71_clan"/>
    <property type="match status" value="1"/>
</dbReference>
<gene>
    <name evidence="8" type="ORF">GOP47_0001180</name>
</gene>
<evidence type="ECO:0000256" key="1">
    <source>
        <dbReference type="ARBA" id="ARBA00010617"/>
    </source>
</evidence>
<dbReference type="InterPro" id="IPR036396">
    <property type="entry name" value="Cyt_P450_sf"/>
</dbReference>
<dbReference type="GO" id="GO:0004497">
    <property type="term" value="F:monooxygenase activity"/>
    <property type="evidence" value="ECO:0007669"/>
    <property type="project" value="UniProtKB-KW"/>
</dbReference>
<evidence type="ECO:0000256" key="3">
    <source>
        <dbReference type="ARBA" id="ARBA00022723"/>
    </source>
</evidence>
<proteinExistence type="inferred from homology"/>
<protein>
    <recommendedName>
        <fullName evidence="10">Cytochrome P450</fullName>
    </recommendedName>
</protein>
<dbReference type="SUPFAM" id="SSF48264">
    <property type="entry name" value="Cytochrome P450"/>
    <property type="match status" value="1"/>
</dbReference>
<evidence type="ECO:0000313" key="8">
    <source>
        <dbReference type="EMBL" id="KAI5085011.1"/>
    </source>
</evidence>
<reference evidence="8" key="1">
    <citation type="submission" date="2021-01" db="EMBL/GenBank/DDBJ databases">
        <title>Adiantum capillus-veneris genome.</title>
        <authorList>
            <person name="Fang Y."/>
            <person name="Liao Q."/>
        </authorList>
    </citation>
    <scope>NUCLEOTIDE SEQUENCE</scope>
    <source>
        <strain evidence="8">H3</strain>
        <tissue evidence="8">Leaf</tissue>
    </source>
</reference>
<sequence>MVLLVDTIQTLWSYDNVWLTKACLACLASLLIWYALRLTHPHRPRLPPGPPRWPLLGNLPHIGHLPHRDIHHMFQCYGPIIFLKLGYHVNVVATDDPVIMREIMGKQDDVFSSRPRSIATDFLCYYGHDLAFAPMGPHWKTLRRICMEHLLTSKRLLSYRRQRQEEVMLMVQEIFALSMQGKVILLRKFLGAFSMNCITRMLLGKRFFGPAQSCRPEEAARFEKIIHESMVLLGLFNIGDYLPILRPFDLQGYERRARKAFASVDALQSELLNEHKLKKQRGDEDGGTTNFIDVLLSLREAGEEKLTDQTIKAIVQDVIAAGTDTSSATNEWAMAQLLRHPNVCKKAQEELDRVVGRERLVEEEDLPQLRYLRCIAMETMRLTPSGPFVIPHYSTKDTQLAGYDVPKGTQILISIYSHARNKKVWGKDAEVFYPERHWTDETKIENSNGLDMKHVMFGGGRRRCPGAALGLNLVMLALGHLLQCFDWSLPPNVVEIDMSEVAGLAAAPATPLQAIATPRLAIPLYNLPNP</sequence>
<dbReference type="GO" id="GO:0016705">
    <property type="term" value="F:oxidoreductase activity, acting on paired donors, with incorporation or reduction of molecular oxygen"/>
    <property type="evidence" value="ECO:0007669"/>
    <property type="project" value="InterPro"/>
</dbReference>
<keyword evidence="4 7" id="KW-0560">Oxidoreductase</keyword>
<dbReference type="AlphaFoldDB" id="A0A9D4VG52"/>